<dbReference type="HOGENOM" id="CLU_061343_1_0_10"/>
<name>G5STG8_9BACT</name>
<feature type="domain" description="Acyltransferase 3" evidence="2">
    <location>
        <begin position="8"/>
        <end position="245"/>
    </location>
</feature>
<dbReference type="eggNOG" id="COG3274">
    <property type="taxonomic scope" value="Bacteria"/>
</dbReference>
<dbReference type="AlphaFoldDB" id="G5STG8"/>
<dbReference type="EMBL" id="AFFY01000040">
    <property type="protein sequence ID" value="EHG99462.1"/>
    <property type="molecule type" value="Genomic_DNA"/>
</dbReference>
<organism evidence="3 4">
    <name type="scientific">Paraprevotella clara YIT 11840</name>
    <dbReference type="NCBI Taxonomy" id="762968"/>
    <lineage>
        <taxon>Bacteria</taxon>
        <taxon>Pseudomonadati</taxon>
        <taxon>Bacteroidota</taxon>
        <taxon>Bacteroidia</taxon>
        <taxon>Bacteroidales</taxon>
        <taxon>Prevotellaceae</taxon>
        <taxon>Paraprevotella</taxon>
    </lineage>
</organism>
<feature type="transmembrane region" description="Helical" evidence="1">
    <location>
        <begin position="117"/>
        <end position="136"/>
    </location>
</feature>
<sequence>MKNLRSSNFELLRIFAMFFIVMFHLYMHSFNGTLPLSDFSINKIIAATLGSWGIVGVDTFVLISAYFISGKEFRLIRIIRLWLCVSFYYFVIGIICSGFSLPLLLKSIFIPISNEYWFIQAFIMMLLFAPFFNKFIQTVSDKCLTALVCMLTVTISLYHTVYTSASIGKWAMFILLFFTASLLKRNPISIGFLKRRVVKCFIYSFSFIIIGGCYIVAVHNKLFPIYASLIGKYSFVMFLIAILVFNKAQKLNISSILLNNISGG</sequence>
<evidence type="ECO:0000259" key="2">
    <source>
        <dbReference type="Pfam" id="PF01757"/>
    </source>
</evidence>
<feature type="non-terminal residue" evidence="3">
    <location>
        <position position="264"/>
    </location>
</feature>
<feature type="transmembrane region" description="Helical" evidence="1">
    <location>
        <begin position="197"/>
        <end position="217"/>
    </location>
</feature>
<protein>
    <recommendedName>
        <fullName evidence="2">Acyltransferase 3 domain-containing protein</fullName>
    </recommendedName>
</protein>
<feature type="transmembrane region" description="Helical" evidence="1">
    <location>
        <begin position="167"/>
        <end position="185"/>
    </location>
</feature>
<evidence type="ECO:0000313" key="4">
    <source>
        <dbReference type="Proteomes" id="UP000003598"/>
    </source>
</evidence>
<dbReference type="GeneID" id="93559290"/>
<feature type="transmembrane region" description="Helical" evidence="1">
    <location>
        <begin position="81"/>
        <end position="105"/>
    </location>
</feature>
<dbReference type="Pfam" id="PF01757">
    <property type="entry name" value="Acyl_transf_3"/>
    <property type="match status" value="1"/>
</dbReference>
<keyword evidence="4" id="KW-1185">Reference proteome</keyword>
<proteinExistence type="predicted"/>
<keyword evidence="1" id="KW-0812">Transmembrane</keyword>
<dbReference type="InterPro" id="IPR002656">
    <property type="entry name" value="Acyl_transf_3_dom"/>
</dbReference>
<dbReference type="Proteomes" id="UP000003598">
    <property type="component" value="Unassembled WGS sequence"/>
</dbReference>
<accession>G5STG8</accession>
<dbReference type="STRING" id="762968.HMPREF9441_02671"/>
<keyword evidence="1" id="KW-0472">Membrane</keyword>
<feature type="transmembrane region" description="Helical" evidence="1">
    <location>
        <begin position="12"/>
        <end position="29"/>
    </location>
</feature>
<evidence type="ECO:0000313" key="3">
    <source>
        <dbReference type="EMBL" id="EHG99462.1"/>
    </source>
</evidence>
<reference evidence="3 4" key="1">
    <citation type="submission" date="2011-03" db="EMBL/GenBank/DDBJ databases">
        <authorList>
            <person name="Weinstock G."/>
            <person name="Sodergren E."/>
            <person name="Clifton S."/>
            <person name="Fulton L."/>
            <person name="Fulton B."/>
            <person name="Courtney L."/>
            <person name="Fronick C."/>
            <person name="Harrison M."/>
            <person name="Strong C."/>
            <person name="Farmer C."/>
            <person name="Delahaunty K."/>
            <person name="Markovic C."/>
            <person name="Hall O."/>
            <person name="Minx P."/>
            <person name="Tomlinson C."/>
            <person name="Mitreva M."/>
            <person name="Hou S."/>
            <person name="Chen J."/>
            <person name="Wollam A."/>
            <person name="Pepin K.H."/>
            <person name="Johnson M."/>
            <person name="Bhonagiri V."/>
            <person name="Zhang X."/>
            <person name="Suruliraj S."/>
            <person name="Warren W."/>
            <person name="Chinwalla A."/>
            <person name="Mardis E.R."/>
            <person name="Wilson R.K."/>
        </authorList>
    </citation>
    <scope>NUCLEOTIDE SEQUENCE [LARGE SCALE GENOMIC DNA]</scope>
    <source>
        <strain evidence="3 4">YIT 11840</strain>
    </source>
</reference>
<feature type="transmembrane region" description="Helical" evidence="1">
    <location>
        <begin position="49"/>
        <end position="69"/>
    </location>
</feature>
<keyword evidence="1" id="KW-1133">Transmembrane helix</keyword>
<gene>
    <name evidence="3" type="ORF">HMPREF9441_02671</name>
</gene>
<dbReference type="GO" id="GO:0016747">
    <property type="term" value="F:acyltransferase activity, transferring groups other than amino-acyl groups"/>
    <property type="evidence" value="ECO:0007669"/>
    <property type="project" value="InterPro"/>
</dbReference>
<dbReference type="RefSeq" id="WP_008621325.1">
    <property type="nucleotide sequence ID" value="NZ_JH376611.1"/>
</dbReference>
<feature type="transmembrane region" description="Helical" evidence="1">
    <location>
        <begin position="223"/>
        <end position="245"/>
    </location>
</feature>
<evidence type="ECO:0000256" key="1">
    <source>
        <dbReference type="SAM" id="Phobius"/>
    </source>
</evidence>
<comment type="caution">
    <text evidence="3">The sequence shown here is derived from an EMBL/GenBank/DDBJ whole genome shotgun (WGS) entry which is preliminary data.</text>
</comment>
<feature type="transmembrane region" description="Helical" evidence="1">
    <location>
        <begin position="143"/>
        <end position="161"/>
    </location>
</feature>